<dbReference type="OrthoDB" id="5314201at2759"/>
<evidence type="ECO:0000313" key="3">
    <source>
        <dbReference type="EMBL" id="PKS10128.1"/>
    </source>
</evidence>
<evidence type="ECO:0000256" key="2">
    <source>
        <dbReference type="SAM" id="MobiDB-lite"/>
    </source>
</evidence>
<evidence type="ECO:0000313" key="4">
    <source>
        <dbReference type="Proteomes" id="UP000233524"/>
    </source>
</evidence>
<evidence type="ECO:0000256" key="1">
    <source>
        <dbReference type="SAM" id="Coils"/>
    </source>
</evidence>
<keyword evidence="4" id="KW-1185">Reference proteome</keyword>
<accession>A0A2N3NCH4</accession>
<dbReference type="VEuPathDB" id="FungiDB:jhhlp_001878"/>
<comment type="caution">
    <text evidence="3">The sequence shown here is derived from an EMBL/GenBank/DDBJ whole genome shotgun (WGS) entry which is preliminary data.</text>
</comment>
<dbReference type="InParanoid" id="A0A2N3NCH4"/>
<feature type="region of interest" description="Disordered" evidence="2">
    <location>
        <begin position="347"/>
        <end position="403"/>
    </location>
</feature>
<keyword evidence="1" id="KW-0175">Coiled coil</keyword>
<dbReference type="Proteomes" id="UP000233524">
    <property type="component" value="Unassembled WGS sequence"/>
</dbReference>
<reference evidence="3 4" key="1">
    <citation type="journal article" date="2017" name="G3 (Bethesda)">
        <title>First Draft Genome Sequence of the Pathogenic Fungus Lomentospora prolificans (Formerly Scedosporium prolificans).</title>
        <authorList>
            <person name="Luo R."/>
            <person name="Zimin A."/>
            <person name="Workman R."/>
            <person name="Fan Y."/>
            <person name="Pertea G."/>
            <person name="Grossman N."/>
            <person name="Wear M.P."/>
            <person name="Jia B."/>
            <person name="Miller H."/>
            <person name="Casadevall A."/>
            <person name="Timp W."/>
            <person name="Zhang S.X."/>
            <person name="Salzberg S.L."/>
        </authorList>
    </citation>
    <scope>NUCLEOTIDE SEQUENCE [LARGE SCALE GENOMIC DNA]</scope>
    <source>
        <strain evidence="3 4">JHH-5317</strain>
    </source>
</reference>
<evidence type="ECO:0008006" key="5">
    <source>
        <dbReference type="Google" id="ProtNLM"/>
    </source>
</evidence>
<proteinExistence type="predicted"/>
<feature type="coiled-coil region" evidence="1">
    <location>
        <begin position="139"/>
        <end position="177"/>
    </location>
</feature>
<name>A0A2N3NCH4_9PEZI</name>
<sequence length="543" mass="60852">MDLDTVDRILKDYGIDIDRSELKAAFNHQDGDTSLSQWASLHLGHETLLTPDELTLYSALTKSGFVDHFNAASKDSDTVGLPYRNESEVRRAIDELNRSTAAISKQTETLRQQQEALARFAKSRIEDEVARSDFDAVRMHKLAVEIRNAKGQVEELSRSLETKISEVEEQTHNANQDLQQSVGTLLESDDKLLRSLEKLSNEFNLGDSRDDEAINKLQETCMKLIKCTVEMMRCKLDRTYLEALSKATRNPDDGGSASAEDVQTLQEELDSLYSEIFPVVQMSVENQYMRPAMRKIKAQNAQALDHASVAVDYIQSCLNYLLEHTNALLDRVETYRSHQAATAMVVSTARAELSTPVPKPRKRPDETRSPTRRRKSSTTSHGSPARTRSNTGGSLLRRRRSSNTLTDEKPIDTLLRILGVSLPEGDGPLAVREQVAALSGILAERTAKADEVGRSAQLGFEETTAMHLADAKRAVTLLRDCVLADSPFGRVRLVDEEIEASIVVLEQEIERLKGQVDEVDPKNVKVKSEKREELLRRWGPNRQ</sequence>
<dbReference type="AlphaFoldDB" id="A0A2N3NCH4"/>
<gene>
    <name evidence="3" type="ORF">jhhlp_001878</name>
</gene>
<dbReference type="EMBL" id="NLAX01000008">
    <property type="protein sequence ID" value="PKS10128.1"/>
    <property type="molecule type" value="Genomic_DNA"/>
</dbReference>
<protein>
    <recommendedName>
        <fullName evidence="5">HAUS augmin-like complex subunit 3 N-terminal domain-containing protein</fullName>
    </recommendedName>
</protein>
<organism evidence="3 4">
    <name type="scientific">Lomentospora prolificans</name>
    <dbReference type="NCBI Taxonomy" id="41688"/>
    <lineage>
        <taxon>Eukaryota</taxon>
        <taxon>Fungi</taxon>
        <taxon>Dikarya</taxon>
        <taxon>Ascomycota</taxon>
        <taxon>Pezizomycotina</taxon>
        <taxon>Sordariomycetes</taxon>
        <taxon>Hypocreomycetidae</taxon>
        <taxon>Microascales</taxon>
        <taxon>Microascaceae</taxon>
        <taxon>Lomentospora</taxon>
    </lineage>
</organism>